<dbReference type="AlphaFoldDB" id="A0A9X2N622"/>
<organism evidence="3 4">
    <name type="scientific">Amycolatopsis iheyensis</name>
    <dbReference type="NCBI Taxonomy" id="2945988"/>
    <lineage>
        <taxon>Bacteria</taxon>
        <taxon>Bacillati</taxon>
        <taxon>Actinomycetota</taxon>
        <taxon>Actinomycetes</taxon>
        <taxon>Pseudonocardiales</taxon>
        <taxon>Pseudonocardiaceae</taxon>
        <taxon>Amycolatopsis</taxon>
    </lineage>
</organism>
<keyword evidence="1" id="KW-0812">Transmembrane</keyword>
<feature type="chain" id="PRO_5040782389" evidence="2">
    <location>
        <begin position="29"/>
        <end position="642"/>
    </location>
</feature>
<name>A0A9X2N622_9PSEU</name>
<evidence type="ECO:0000313" key="4">
    <source>
        <dbReference type="Proteomes" id="UP001144096"/>
    </source>
</evidence>
<proteinExistence type="predicted"/>
<gene>
    <name evidence="3" type="ORF">M8542_00295</name>
</gene>
<reference evidence="3" key="1">
    <citation type="submission" date="2022-06" db="EMBL/GenBank/DDBJ databases">
        <title>Amycolatopsis iheyaensis sp. nov., a new species of the genus Amycolatopsis isolated from soil in Iheya island, Japan.</title>
        <authorList>
            <person name="Ngamcharungchit C."/>
            <person name="Kanto H."/>
            <person name="Take A."/>
            <person name="Intra B."/>
            <person name="Matsumoto A."/>
            <person name="Panbangred W."/>
            <person name="Inahashi Y."/>
        </authorList>
    </citation>
    <scope>NUCLEOTIDE SEQUENCE</scope>
    <source>
        <strain evidence="3">OK19-0408</strain>
    </source>
</reference>
<protein>
    <submittedName>
        <fullName evidence="3">Uncharacterized protein</fullName>
    </submittedName>
</protein>
<feature type="transmembrane region" description="Helical" evidence="1">
    <location>
        <begin position="325"/>
        <end position="347"/>
    </location>
</feature>
<feature type="transmembrane region" description="Helical" evidence="1">
    <location>
        <begin position="191"/>
        <end position="213"/>
    </location>
</feature>
<evidence type="ECO:0000256" key="1">
    <source>
        <dbReference type="SAM" id="Phobius"/>
    </source>
</evidence>
<keyword evidence="2" id="KW-0732">Signal</keyword>
<feature type="transmembrane region" description="Helical" evidence="1">
    <location>
        <begin position="245"/>
        <end position="270"/>
    </location>
</feature>
<sequence>MRLVTNFAKIAVLMAFFLLGGSGVTAFAQTGGWAPGAVSPGHWKADEVDAQKQSLRVGTSTDDVDVVQTCAVYRSLWLETDHRVTLDVRTVKCPTGKVTEQAATAIRTAYTTIDEGSVLNRADDVYKLPNATVWGYGREWMQSTSVVVVQTFCGQGTAQDCLALNGVLSKSLSASLPGEPSLVGHSILQEMLNFGLTSLTLPWVFWVGGFGLASFIGRDRYAIPAAPGSFVDVERASRNLRWRSYFFGLVTGFQRGTLAFLLFAVGSLWFGFEVRVMISSLVLVLLFLALTWGRRKLDNPLFRGTVNALTREINVRTCLAALLRFAIRALTLLVGLVYVIACLSAAFGGPDGAFMGNAMRVAGQKIAQGSASPTDYLRFVGIFASGSVWVVGYFLIAFITVMLLVDRLALLLLTKNARELIRTDSRPPILYLRNFGDDKLKVRASRVSRRGLLGRLSFSRKRRFEETVAWRINLYSGVVAINDPSNFLPSLGAAKMNLAHNNWKHDVERLANSSLAVLVSATPTNINEGLRWELEMIAQRLSHRRVILLLAPRKKQELLYSWRLFVDAVRDHPFFDGIKNINPSGAALVVAHIPGVGWKAWGAKTRTEWTYSMAVHGALSEMKHFARMTPEPPADEPRSTAA</sequence>
<evidence type="ECO:0000313" key="3">
    <source>
        <dbReference type="EMBL" id="MCR6481248.1"/>
    </source>
</evidence>
<dbReference type="EMBL" id="JAMXQV010000001">
    <property type="protein sequence ID" value="MCR6481248.1"/>
    <property type="molecule type" value="Genomic_DNA"/>
</dbReference>
<accession>A0A9X2N622</accession>
<feature type="transmembrane region" description="Helical" evidence="1">
    <location>
        <begin position="276"/>
        <end position="293"/>
    </location>
</feature>
<comment type="caution">
    <text evidence="3">The sequence shown here is derived from an EMBL/GenBank/DDBJ whole genome shotgun (WGS) entry which is preliminary data.</text>
</comment>
<keyword evidence="4" id="KW-1185">Reference proteome</keyword>
<dbReference type="RefSeq" id="WP_257917907.1">
    <property type="nucleotide sequence ID" value="NZ_JAMXQV010000001.1"/>
</dbReference>
<evidence type="ECO:0000256" key="2">
    <source>
        <dbReference type="SAM" id="SignalP"/>
    </source>
</evidence>
<keyword evidence="1" id="KW-0472">Membrane</keyword>
<feature type="transmembrane region" description="Helical" evidence="1">
    <location>
        <begin position="379"/>
        <end position="405"/>
    </location>
</feature>
<dbReference type="Proteomes" id="UP001144096">
    <property type="component" value="Unassembled WGS sequence"/>
</dbReference>
<feature type="signal peptide" evidence="2">
    <location>
        <begin position="1"/>
        <end position="28"/>
    </location>
</feature>
<keyword evidence="1" id="KW-1133">Transmembrane helix</keyword>